<name>A0A0A9M693_ARUDO</name>
<proteinExistence type="predicted"/>
<accession>A0A0A9M693</accession>
<reference evidence="1" key="1">
    <citation type="submission" date="2014-09" db="EMBL/GenBank/DDBJ databases">
        <authorList>
            <person name="Magalhaes I.L.F."/>
            <person name="Oliveira U."/>
            <person name="Santos F.R."/>
            <person name="Vidigal T.H.D.A."/>
            <person name="Brescovit A.D."/>
            <person name="Santos A.J."/>
        </authorList>
    </citation>
    <scope>NUCLEOTIDE SEQUENCE</scope>
    <source>
        <tissue evidence="1">Shoot tissue taken approximately 20 cm above the soil surface</tissue>
    </source>
</reference>
<evidence type="ECO:0000313" key="1">
    <source>
        <dbReference type="EMBL" id="JAD56023.1"/>
    </source>
</evidence>
<dbReference type="EMBL" id="GBRH01241872">
    <property type="protein sequence ID" value="JAD56023.1"/>
    <property type="molecule type" value="Transcribed_RNA"/>
</dbReference>
<organism evidence="1">
    <name type="scientific">Arundo donax</name>
    <name type="common">Giant reed</name>
    <name type="synonym">Donax arundinaceus</name>
    <dbReference type="NCBI Taxonomy" id="35708"/>
    <lineage>
        <taxon>Eukaryota</taxon>
        <taxon>Viridiplantae</taxon>
        <taxon>Streptophyta</taxon>
        <taxon>Embryophyta</taxon>
        <taxon>Tracheophyta</taxon>
        <taxon>Spermatophyta</taxon>
        <taxon>Magnoliopsida</taxon>
        <taxon>Liliopsida</taxon>
        <taxon>Poales</taxon>
        <taxon>Poaceae</taxon>
        <taxon>PACMAD clade</taxon>
        <taxon>Arundinoideae</taxon>
        <taxon>Arundineae</taxon>
        <taxon>Arundo</taxon>
    </lineage>
</organism>
<protein>
    <submittedName>
        <fullName evidence="1">Uncharacterized protein</fullName>
    </submittedName>
</protein>
<sequence length="75" mass="8126">MVVVNTDKEVESYGSKEFLVMMVELVTYSCMEVGDTGKLVVEEHSCLEMVNTGAVVVECCSSTEVVNTCGVVLEI</sequence>
<dbReference type="AlphaFoldDB" id="A0A0A9M693"/>
<reference evidence="1" key="2">
    <citation type="journal article" date="2015" name="Data Brief">
        <title>Shoot transcriptome of the giant reed, Arundo donax.</title>
        <authorList>
            <person name="Barrero R.A."/>
            <person name="Guerrero F.D."/>
            <person name="Moolhuijzen P."/>
            <person name="Goolsby J.A."/>
            <person name="Tidwell J."/>
            <person name="Bellgard S.E."/>
            <person name="Bellgard M.I."/>
        </authorList>
    </citation>
    <scope>NUCLEOTIDE SEQUENCE</scope>
    <source>
        <tissue evidence="1">Shoot tissue taken approximately 20 cm above the soil surface</tissue>
    </source>
</reference>